<protein>
    <submittedName>
        <fullName evidence="1">Uncharacterized protein</fullName>
    </submittedName>
</protein>
<proteinExistence type="predicted"/>
<gene>
    <name evidence="1" type="ORF">PGT21_005956</name>
</gene>
<keyword evidence="2" id="KW-1185">Reference proteome</keyword>
<reference evidence="1 2" key="1">
    <citation type="submission" date="2019-05" db="EMBL/GenBank/DDBJ databases">
        <title>Emergence of the Ug99 lineage of the wheat stem rust pathogen through somatic hybridization.</title>
        <authorList>
            <person name="Li F."/>
            <person name="Upadhyaya N.M."/>
            <person name="Sperschneider J."/>
            <person name="Matny O."/>
            <person name="Nguyen-Phuc H."/>
            <person name="Mago R."/>
            <person name="Raley C."/>
            <person name="Miller M.E."/>
            <person name="Silverstein K.A.T."/>
            <person name="Henningsen E."/>
            <person name="Hirsch C.D."/>
            <person name="Visser B."/>
            <person name="Pretorius Z.A."/>
            <person name="Steffenson B.J."/>
            <person name="Schwessinger B."/>
            <person name="Dodds P.N."/>
            <person name="Figueroa M."/>
        </authorList>
    </citation>
    <scope>NUCLEOTIDE SEQUENCE [LARGE SCALE GENOMIC DNA]</scope>
    <source>
        <strain evidence="1">21-0</strain>
    </source>
</reference>
<organism evidence="1 2">
    <name type="scientific">Puccinia graminis f. sp. tritici</name>
    <dbReference type="NCBI Taxonomy" id="56615"/>
    <lineage>
        <taxon>Eukaryota</taxon>
        <taxon>Fungi</taxon>
        <taxon>Dikarya</taxon>
        <taxon>Basidiomycota</taxon>
        <taxon>Pucciniomycotina</taxon>
        <taxon>Pucciniomycetes</taxon>
        <taxon>Pucciniales</taxon>
        <taxon>Pucciniaceae</taxon>
        <taxon>Puccinia</taxon>
    </lineage>
</organism>
<comment type="caution">
    <text evidence="1">The sequence shown here is derived from an EMBL/GenBank/DDBJ whole genome shotgun (WGS) entry which is preliminary data.</text>
</comment>
<name>A0A5B0MM65_PUCGR</name>
<evidence type="ECO:0000313" key="1">
    <source>
        <dbReference type="EMBL" id="KAA1077398.1"/>
    </source>
</evidence>
<dbReference type="AlphaFoldDB" id="A0A5B0MM65"/>
<evidence type="ECO:0000313" key="2">
    <source>
        <dbReference type="Proteomes" id="UP000324748"/>
    </source>
</evidence>
<accession>A0A5B0MM65</accession>
<sequence length="118" mass="12942">MLEQAVELDPASEVIEAAPLTAKPAWWKRRRCAGRITHWWAGSCSGGGGLCRMDKSSSRGVGGGRLVTRFNGFKGIRPAAHRRRHKPGFSLGTVVPVGRYHRFGPPTKDLHVVLLSAW</sequence>
<dbReference type="EMBL" id="VSWC01000144">
    <property type="protein sequence ID" value="KAA1077398.1"/>
    <property type="molecule type" value="Genomic_DNA"/>
</dbReference>
<dbReference type="Proteomes" id="UP000324748">
    <property type="component" value="Unassembled WGS sequence"/>
</dbReference>